<dbReference type="InterPro" id="IPR011146">
    <property type="entry name" value="HIT-like"/>
</dbReference>
<dbReference type="GO" id="GO:0000166">
    <property type="term" value="F:nucleotide binding"/>
    <property type="evidence" value="ECO:0007669"/>
    <property type="project" value="UniProtKB-KW"/>
</dbReference>
<dbReference type="PANTHER" id="PTHR12486:SF5">
    <property type="entry name" value="ADENOSINE 5'-MONOPHOSPHORAMIDASE HINT3"/>
    <property type="match status" value="1"/>
</dbReference>
<sequence length="151" mass="17042">MRGVRACVFCCETLRARNRIVYEDAKIIAMMDHNPRASKHLLVLPHEHIPSVDDLTPAHYDLLEHMLTTGKQLLAKDGYLDESDCRFGFHRPPFASVSHLHMHCLGLPFIPAWNRLRFTESMLPSYISAESALAALGAKREALDTISSTED</sequence>
<dbReference type="PROSITE" id="PS51084">
    <property type="entry name" value="HIT_2"/>
    <property type="match status" value="1"/>
</dbReference>
<keyword evidence="2" id="KW-0378">Hydrolase</keyword>
<dbReference type="EMBL" id="JAGDFL010000606">
    <property type="protein sequence ID" value="KAG7384264.1"/>
    <property type="molecule type" value="Genomic_DNA"/>
</dbReference>
<dbReference type="GO" id="GO:0016787">
    <property type="term" value="F:hydrolase activity"/>
    <property type="evidence" value="ECO:0007669"/>
    <property type="project" value="UniProtKB-KW"/>
</dbReference>
<keyword evidence="6" id="KW-1185">Reference proteome</keyword>
<evidence type="ECO:0000256" key="2">
    <source>
        <dbReference type="ARBA" id="ARBA00022801"/>
    </source>
</evidence>
<dbReference type="PANTHER" id="PTHR12486">
    <property type="entry name" value="APRATAXIN-RELATED"/>
    <property type="match status" value="1"/>
</dbReference>
<comment type="caution">
    <text evidence="5">The sequence shown here is derived from an EMBL/GenBank/DDBJ whole genome shotgun (WGS) entry which is preliminary data.</text>
</comment>
<evidence type="ECO:0000259" key="4">
    <source>
        <dbReference type="PROSITE" id="PS51084"/>
    </source>
</evidence>
<evidence type="ECO:0000313" key="5">
    <source>
        <dbReference type="EMBL" id="KAG7384264.1"/>
    </source>
</evidence>
<dbReference type="Proteomes" id="UP000693981">
    <property type="component" value="Unassembled WGS sequence"/>
</dbReference>
<dbReference type="Pfam" id="PF11969">
    <property type="entry name" value="DcpS_C"/>
    <property type="match status" value="1"/>
</dbReference>
<organism evidence="5 6">
    <name type="scientific">Phytophthora boehmeriae</name>
    <dbReference type="NCBI Taxonomy" id="109152"/>
    <lineage>
        <taxon>Eukaryota</taxon>
        <taxon>Sar</taxon>
        <taxon>Stramenopiles</taxon>
        <taxon>Oomycota</taxon>
        <taxon>Peronosporomycetes</taxon>
        <taxon>Peronosporales</taxon>
        <taxon>Peronosporaceae</taxon>
        <taxon>Phytophthora</taxon>
    </lineage>
</organism>
<dbReference type="OrthoDB" id="1915375at2759"/>
<evidence type="ECO:0000256" key="3">
    <source>
        <dbReference type="PROSITE-ProRule" id="PRU00464"/>
    </source>
</evidence>
<proteinExistence type="predicted"/>
<reference evidence="5" key="1">
    <citation type="submission" date="2021-02" db="EMBL/GenBank/DDBJ databases">
        <authorList>
            <person name="Palmer J.M."/>
        </authorList>
    </citation>
    <scope>NUCLEOTIDE SEQUENCE</scope>
    <source>
        <strain evidence="5">SCRP23</strain>
    </source>
</reference>
<dbReference type="AlphaFoldDB" id="A0A8T1VXF2"/>
<protein>
    <recommendedName>
        <fullName evidence="4">HIT domain-containing protein</fullName>
    </recommendedName>
</protein>
<gene>
    <name evidence="5" type="ORF">PHYBOEH_009574</name>
</gene>
<name>A0A8T1VXF2_9STRA</name>
<evidence type="ECO:0000256" key="1">
    <source>
        <dbReference type="ARBA" id="ARBA00022741"/>
    </source>
</evidence>
<evidence type="ECO:0000313" key="6">
    <source>
        <dbReference type="Proteomes" id="UP000693981"/>
    </source>
</evidence>
<keyword evidence="1" id="KW-0547">Nucleotide-binding</keyword>
<accession>A0A8T1VXF2</accession>
<feature type="domain" description="HIT" evidence="4">
    <location>
        <begin position="8"/>
        <end position="118"/>
    </location>
</feature>
<feature type="short sequence motif" description="Histidine triad motif" evidence="3">
    <location>
        <begin position="99"/>
        <end position="103"/>
    </location>
</feature>